<evidence type="ECO:0000313" key="2">
    <source>
        <dbReference type="EMBL" id="KAG6519021.1"/>
    </source>
</evidence>
<feature type="region of interest" description="Disordered" evidence="1">
    <location>
        <begin position="1"/>
        <end position="35"/>
    </location>
</feature>
<dbReference type="SUPFAM" id="SSF51283">
    <property type="entry name" value="dUTPase-like"/>
    <property type="match status" value="1"/>
</dbReference>
<name>A0A8J5HLI9_ZINOF</name>
<evidence type="ECO:0000256" key="1">
    <source>
        <dbReference type="SAM" id="MobiDB-lite"/>
    </source>
</evidence>
<keyword evidence="3" id="KW-1185">Reference proteome</keyword>
<dbReference type="Proteomes" id="UP000734854">
    <property type="component" value="Unassembled WGS sequence"/>
</dbReference>
<dbReference type="InterPro" id="IPR036157">
    <property type="entry name" value="dUTPase-like_sf"/>
</dbReference>
<gene>
    <name evidence="2" type="ORF">ZIOFF_022510</name>
</gene>
<organism evidence="2 3">
    <name type="scientific">Zingiber officinale</name>
    <name type="common">Ginger</name>
    <name type="synonym">Amomum zingiber</name>
    <dbReference type="NCBI Taxonomy" id="94328"/>
    <lineage>
        <taxon>Eukaryota</taxon>
        <taxon>Viridiplantae</taxon>
        <taxon>Streptophyta</taxon>
        <taxon>Embryophyta</taxon>
        <taxon>Tracheophyta</taxon>
        <taxon>Spermatophyta</taxon>
        <taxon>Magnoliopsida</taxon>
        <taxon>Liliopsida</taxon>
        <taxon>Zingiberales</taxon>
        <taxon>Zingiberaceae</taxon>
        <taxon>Zingiber</taxon>
    </lineage>
</organism>
<proteinExistence type="predicted"/>
<reference evidence="2 3" key="1">
    <citation type="submission" date="2020-08" db="EMBL/GenBank/DDBJ databases">
        <title>Plant Genome Project.</title>
        <authorList>
            <person name="Zhang R.-G."/>
        </authorList>
    </citation>
    <scope>NUCLEOTIDE SEQUENCE [LARGE SCALE GENOMIC DNA]</scope>
    <source>
        <tissue evidence="2">Rhizome</tissue>
    </source>
</reference>
<dbReference type="EMBL" id="JACMSC010000006">
    <property type="protein sequence ID" value="KAG6519021.1"/>
    <property type="molecule type" value="Genomic_DNA"/>
</dbReference>
<comment type="caution">
    <text evidence="2">The sequence shown here is derived from an EMBL/GenBank/DDBJ whole genome shotgun (WGS) entry which is preliminary data.</text>
</comment>
<accession>A0A8J5HLI9</accession>
<dbReference type="AlphaFoldDB" id="A0A8J5HLI9"/>
<evidence type="ECO:0000313" key="3">
    <source>
        <dbReference type="Proteomes" id="UP000734854"/>
    </source>
</evidence>
<protein>
    <submittedName>
        <fullName evidence="2">Uncharacterized protein</fullName>
    </submittedName>
</protein>
<sequence length="169" mass="18778">MSTQSSKVGSVGGNSIGCSGSDESKGKGTRFVSSEPRQTTLNSAYKKDLLVDVKRRVGRFIYSAAFPFNVVNDPYWLSLVEGTAEYGRGFKPPSMHELRTWILKGVIDADYRGEIKQILMSDVHEEIELYQTTRGSGAFGSTDETTLLYRSKRRGVKFLFQSTSTNPSK</sequence>